<protein>
    <submittedName>
        <fullName evidence="1">Putative oxidoreductase</fullName>
    </submittedName>
</protein>
<evidence type="ECO:0000313" key="1">
    <source>
        <dbReference type="EMBL" id="ANS62857.1"/>
    </source>
</evidence>
<dbReference type="EMBL" id="CP016438">
    <property type="protein sequence ID" value="ANS62857.1"/>
    <property type="molecule type" value="Genomic_DNA"/>
</dbReference>
<name>A0A1B1M355_STRLN</name>
<sequence length="97" mass="10628">MAVSRSQMWATSWVCTGCHHRAVETPRLIAREGGIALTTGPLDVTDEDFLWIWVEDAVDAFGGNDIVYADAGTVRFRPVDSRPRHGSALGPRSKRCG</sequence>
<gene>
    <name evidence="1" type="ORF">SLINC_0633</name>
</gene>
<dbReference type="STRING" id="1915.SLINC_0633"/>
<evidence type="ECO:0000313" key="2">
    <source>
        <dbReference type="Proteomes" id="UP000092598"/>
    </source>
</evidence>
<reference evidence="1 2" key="1">
    <citation type="submission" date="2016-07" db="EMBL/GenBank/DDBJ databases">
        <title>Enhancement of antibiotic productionsby engineered nitrateutilization in actinobacteria.</title>
        <authorList>
            <person name="Meng S.C."/>
        </authorList>
    </citation>
    <scope>NUCLEOTIDE SEQUENCE [LARGE SCALE GENOMIC DNA]</scope>
    <source>
        <strain evidence="1 2">NRRL 2936</strain>
    </source>
</reference>
<dbReference type="SUPFAM" id="SSF51735">
    <property type="entry name" value="NAD(P)-binding Rossmann-fold domains"/>
    <property type="match status" value="1"/>
</dbReference>
<organism evidence="1 2">
    <name type="scientific">Streptomyces lincolnensis</name>
    <dbReference type="NCBI Taxonomy" id="1915"/>
    <lineage>
        <taxon>Bacteria</taxon>
        <taxon>Bacillati</taxon>
        <taxon>Actinomycetota</taxon>
        <taxon>Actinomycetes</taxon>
        <taxon>Kitasatosporales</taxon>
        <taxon>Streptomycetaceae</taxon>
        <taxon>Streptomyces</taxon>
    </lineage>
</organism>
<proteinExistence type="predicted"/>
<accession>A0A1B1M355</accession>
<dbReference type="KEGG" id="sls:SLINC_0633"/>
<keyword evidence="2" id="KW-1185">Reference proteome</keyword>
<dbReference type="Proteomes" id="UP000092598">
    <property type="component" value="Chromosome"/>
</dbReference>
<dbReference type="InterPro" id="IPR036291">
    <property type="entry name" value="NAD(P)-bd_dom_sf"/>
</dbReference>
<dbReference type="AlphaFoldDB" id="A0A1B1M355"/>